<gene>
    <name evidence="3" type="ORF">I4I82_33140</name>
</gene>
<feature type="region of interest" description="Disordered" evidence="1">
    <location>
        <begin position="1464"/>
        <end position="1490"/>
    </location>
</feature>
<evidence type="ECO:0000313" key="4">
    <source>
        <dbReference type="Proteomes" id="UP000694300"/>
    </source>
</evidence>
<feature type="compositionally biased region" description="Basic and acidic residues" evidence="1">
    <location>
        <begin position="1551"/>
        <end position="1570"/>
    </location>
</feature>
<proteinExistence type="predicted"/>
<dbReference type="EMBL" id="JADQDF010000002">
    <property type="protein sequence ID" value="MBW0132494.1"/>
    <property type="molecule type" value="Genomic_DNA"/>
</dbReference>
<feature type="compositionally biased region" description="Low complexity" evidence="1">
    <location>
        <begin position="1521"/>
        <end position="1536"/>
    </location>
</feature>
<reference evidence="3 4" key="1">
    <citation type="submission" date="2020-11" db="EMBL/GenBank/DDBJ databases">
        <title>Pseudonocardia abyssalis sp. nov. and Pseudonocardia oceani sp. nov., description and phylogenomic analysis of two novel actinomycetes isolated from the deep Southern Ocean.</title>
        <authorList>
            <person name="Parra J."/>
        </authorList>
    </citation>
    <scope>NUCLEOTIDE SEQUENCE [LARGE SCALE GENOMIC DNA]</scope>
    <source>
        <strain evidence="4">KRD185</strain>
    </source>
</reference>
<evidence type="ECO:0000256" key="1">
    <source>
        <dbReference type="SAM" id="MobiDB-lite"/>
    </source>
</evidence>
<dbReference type="Pfam" id="PF13604">
    <property type="entry name" value="AAA_30"/>
    <property type="match status" value="1"/>
</dbReference>
<protein>
    <submittedName>
        <fullName evidence="3">Relaxase domain-containing protein</fullName>
    </submittedName>
</protein>
<organism evidence="3 4">
    <name type="scientific">Pseudonocardia oceani</name>
    <dbReference type="NCBI Taxonomy" id="2792013"/>
    <lineage>
        <taxon>Bacteria</taxon>
        <taxon>Bacillati</taxon>
        <taxon>Actinomycetota</taxon>
        <taxon>Actinomycetes</taxon>
        <taxon>Pseudonocardiales</taxon>
        <taxon>Pseudonocardiaceae</taxon>
        <taxon>Pseudonocardia</taxon>
    </lineage>
</organism>
<dbReference type="InterPro" id="IPR014862">
    <property type="entry name" value="TrwC"/>
</dbReference>
<feature type="region of interest" description="Disordered" evidence="1">
    <location>
        <begin position="1521"/>
        <end position="1581"/>
    </location>
</feature>
<dbReference type="Pfam" id="PF08751">
    <property type="entry name" value="TrwC"/>
    <property type="match status" value="1"/>
</dbReference>
<keyword evidence="4" id="KW-1185">Reference proteome</keyword>
<dbReference type="Proteomes" id="UP000694300">
    <property type="component" value="Unassembled WGS sequence"/>
</dbReference>
<feature type="domain" description="TrwC relaxase" evidence="2">
    <location>
        <begin position="58"/>
        <end position="384"/>
    </location>
</feature>
<dbReference type="NCBIfam" id="NF041492">
    <property type="entry name" value="MobF"/>
    <property type="match status" value="1"/>
</dbReference>
<evidence type="ECO:0000259" key="2">
    <source>
        <dbReference type="Pfam" id="PF08751"/>
    </source>
</evidence>
<feature type="compositionally biased region" description="Acidic residues" evidence="1">
    <location>
        <begin position="1571"/>
        <end position="1581"/>
    </location>
</feature>
<feature type="compositionally biased region" description="Low complexity" evidence="1">
    <location>
        <begin position="1469"/>
        <end position="1490"/>
    </location>
</feature>
<name>A0ABS6UL09_9PSEU</name>
<dbReference type="RefSeq" id="WP_218596590.1">
    <property type="nucleotide sequence ID" value="NZ_JADQDF010000002.1"/>
</dbReference>
<evidence type="ECO:0000313" key="3">
    <source>
        <dbReference type="EMBL" id="MBW0132494.1"/>
    </source>
</evidence>
<comment type="caution">
    <text evidence="3">The sequence shown here is derived from an EMBL/GenBank/DDBJ whole genome shotgun (WGS) entry which is preliminary data.</text>
</comment>
<accession>A0ABS6UL09</accession>
<sequence>MLRITAVSAGAVDYLIRGSGCCAKDAAHEHEHGLTAEQAREHEQARLRAVGPARGAARYFGSAVAHGEPAGRWGGQGLAMFGVRPGEEASEAMVRAVFGNLEDPETGDPLGRAPRKFKTTAERVKAAVAAAGPDITPEQQRQIEVTAAADGRKAVAYYDFTFSPPKSVSVYYAALMAAGDFAGAEQVARAHDRAVEVAMAYAEAHVGYTRTGYHGRTQDGRSVGRYEAGAGLIWTGWKHSTNRESEPQLHTHVAVLNRLKTLSDGLIRALDGRGIRPVKEAIATAYERALEEGIVAARGVVFADRADGKAREIVGVDPQMCAEASTRRAQTLAKAEELTALFIARNGHEPDAAARKAILDDAAMSTRKAKEGVAGPAAVAAWAQPRAAALVATVEAVADAAEAAAVTGHPDVVAGLRLDPAVPEQRAALLAAAIADVQHEYATWTVGNLVAAIDKRVGALPAEATGDARPAYMEALAREAVEPGNGHGVALLTAPDPVTVPAQLRRSEDGRSIFRPHIDERYATLAQLATEERVVTGARQLTAPVVRGPELEMLRVELAAAGLGPDQVAAVVGIVSSGRAGDVLIGPAGTGKSYTVTALAGVWGERVGGRVLGLATTEIATQNLAADGVPAMNTARFLAAFGPGPDGQEPRARVGRGDLFVIDEAGMSGTPELARIHDIVTAGGGKLVYTGDHGQLTSVGAGGMLALLVADNGAYELEQVHRFGNAWEREASLRLRGGDRSVIPEYEDRGRLQGGTREEMQAAAMRAYLADTLIGKESLLIVGSNADAATLSSDIRDQLIEFGKVSADPLMQLGLRTGRVDVGVGDRVQARMVDRTIRVDGGGNVVNRAVYTVLGVDEDGALRVRGARGEVAHLPRSYVDEHLTLAYASTVHAAQGRTVDTSHALLDEAAAREAAYVALSRGREANYAYLVAQRAPDAHDAERLDDSAAGRLAGVLGNVESRNAAEVERRIGERDGASLAWIGTQWDEVSRESAQARYTGQLGQVLPAEAVEALTAEPGWARLVRAVREAELAGHNSEALLTGAVEGRPLADAEQVSDVLRYRVRILAADRTPEQQVGAGDWTALAPPTDGPVGQFSHELAVLAQDRQHELGQAALADPPAWAVELLGPVPNYDELTRSVENGVPVPVGAVDQIVEARMEWARGAGAVAAYRELRGIDPDTTSIGAAPSREEEFHRQMWTQAAAALGQDTDPGAVDYRTLPDLDLYAAREQWTREQAWAPEYVAGEMRTAYELARQYGEDAALAGAKLATLEPDDAEWEPTAQQLERSDRLAELNEERARQLEEIHYARGGWYGATEDARTADELARDELARRGLPPQRELVSAEQLELFPAEHVDVGRDVGVDPAVEVAIEQTVETSAEAEIVDEAAVTTDVDAALEPVPDVGVELDDVELEEQAHAAAPTEPVRERVGEPEPAIAAAREPVVEPVAEEVEQLALLDVEPTVTDQVSAEPLRPTETAAAAEPASDAAEGRARLTLAEARAQAEAAEQMRTAREAVEAARSAAAAERTASPAVEPVRQQEEVERQAQLVRSTEHDRDVDPARTVPERDLGEGADDELAIDY</sequence>